<dbReference type="GO" id="GO:0000981">
    <property type="term" value="F:DNA-binding transcription factor activity, RNA polymerase II-specific"/>
    <property type="evidence" value="ECO:0007669"/>
    <property type="project" value="InterPro"/>
</dbReference>
<dbReference type="GO" id="GO:0006351">
    <property type="term" value="P:DNA-templated transcription"/>
    <property type="evidence" value="ECO:0007669"/>
    <property type="project" value="InterPro"/>
</dbReference>
<dbReference type="Pfam" id="PF00172">
    <property type="entry name" value="Zn_clus"/>
    <property type="match status" value="1"/>
</dbReference>
<gene>
    <name evidence="5" type="ORF">DM02DRAFT_643881</name>
</gene>
<feature type="region of interest" description="Disordered" evidence="3">
    <location>
        <begin position="63"/>
        <end position="120"/>
    </location>
</feature>
<dbReference type="STRING" id="97972.A0A2V1DJV6"/>
<dbReference type="AlphaFoldDB" id="A0A2V1DJV6"/>
<reference evidence="5 6" key="1">
    <citation type="journal article" date="2018" name="Sci. Rep.">
        <title>Comparative genomics provides insights into the lifestyle and reveals functional heterogeneity of dark septate endophytic fungi.</title>
        <authorList>
            <person name="Knapp D.G."/>
            <person name="Nemeth J.B."/>
            <person name="Barry K."/>
            <person name="Hainaut M."/>
            <person name="Henrissat B."/>
            <person name="Johnson J."/>
            <person name="Kuo A."/>
            <person name="Lim J.H.P."/>
            <person name="Lipzen A."/>
            <person name="Nolan M."/>
            <person name="Ohm R.A."/>
            <person name="Tamas L."/>
            <person name="Grigoriev I.V."/>
            <person name="Spatafora J.W."/>
            <person name="Nagy L.G."/>
            <person name="Kovacs G.M."/>
        </authorList>
    </citation>
    <scope>NUCLEOTIDE SEQUENCE [LARGE SCALE GENOMIC DNA]</scope>
    <source>
        <strain evidence="5 6">DSE2036</strain>
    </source>
</reference>
<dbReference type="InterPro" id="IPR007219">
    <property type="entry name" value="XnlR_reg_dom"/>
</dbReference>
<dbReference type="PANTHER" id="PTHR47431">
    <property type="entry name" value="ZN(II)2CYS6 TRANSCRIPTION FACTOR (EUROFUNG)-RELATED"/>
    <property type="match status" value="1"/>
</dbReference>
<dbReference type="GO" id="GO:0003677">
    <property type="term" value="F:DNA binding"/>
    <property type="evidence" value="ECO:0007669"/>
    <property type="project" value="InterPro"/>
</dbReference>
<evidence type="ECO:0000256" key="1">
    <source>
        <dbReference type="ARBA" id="ARBA00022723"/>
    </source>
</evidence>
<evidence type="ECO:0000256" key="2">
    <source>
        <dbReference type="ARBA" id="ARBA00023242"/>
    </source>
</evidence>
<keyword evidence="2" id="KW-0539">Nucleus</keyword>
<protein>
    <recommendedName>
        <fullName evidence="4">Zn(2)-C6 fungal-type domain-containing protein</fullName>
    </recommendedName>
</protein>
<evidence type="ECO:0000313" key="5">
    <source>
        <dbReference type="EMBL" id="PVH97903.1"/>
    </source>
</evidence>
<dbReference type="PROSITE" id="PS50048">
    <property type="entry name" value="ZN2_CY6_FUNGAL_2"/>
    <property type="match status" value="1"/>
</dbReference>
<feature type="compositionally biased region" description="Polar residues" evidence="3">
    <location>
        <begin position="87"/>
        <end position="120"/>
    </location>
</feature>
<keyword evidence="6" id="KW-1185">Reference proteome</keyword>
<dbReference type="PROSITE" id="PS00463">
    <property type="entry name" value="ZN2_CY6_FUNGAL_1"/>
    <property type="match status" value="1"/>
</dbReference>
<dbReference type="CDD" id="cd12148">
    <property type="entry name" value="fungal_TF_MHR"/>
    <property type="match status" value="1"/>
</dbReference>
<dbReference type="EMBL" id="KZ805425">
    <property type="protein sequence ID" value="PVH97903.1"/>
    <property type="molecule type" value="Genomic_DNA"/>
</dbReference>
<name>A0A2V1DJV6_9PLEO</name>
<dbReference type="GO" id="GO:0008270">
    <property type="term" value="F:zinc ion binding"/>
    <property type="evidence" value="ECO:0007669"/>
    <property type="project" value="InterPro"/>
</dbReference>
<dbReference type="OrthoDB" id="10067394at2759"/>
<dbReference type="InterPro" id="IPR036864">
    <property type="entry name" value="Zn2-C6_fun-type_DNA-bd_sf"/>
</dbReference>
<organism evidence="5 6">
    <name type="scientific">Periconia macrospinosa</name>
    <dbReference type="NCBI Taxonomy" id="97972"/>
    <lineage>
        <taxon>Eukaryota</taxon>
        <taxon>Fungi</taxon>
        <taxon>Dikarya</taxon>
        <taxon>Ascomycota</taxon>
        <taxon>Pezizomycotina</taxon>
        <taxon>Dothideomycetes</taxon>
        <taxon>Pleosporomycetidae</taxon>
        <taxon>Pleosporales</taxon>
        <taxon>Massarineae</taxon>
        <taxon>Periconiaceae</taxon>
        <taxon>Periconia</taxon>
    </lineage>
</organism>
<evidence type="ECO:0000313" key="6">
    <source>
        <dbReference type="Proteomes" id="UP000244855"/>
    </source>
</evidence>
<evidence type="ECO:0000256" key="3">
    <source>
        <dbReference type="SAM" id="MobiDB-lite"/>
    </source>
</evidence>
<dbReference type="InterPro" id="IPR001138">
    <property type="entry name" value="Zn2Cys6_DnaBD"/>
</dbReference>
<proteinExistence type="predicted"/>
<feature type="domain" description="Zn(2)-C6 fungal-type" evidence="4">
    <location>
        <begin position="24"/>
        <end position="54"/>
    </location>
</feature>
<dbReference type="Proteomes" id="UP000244855">
    <property type="component" value="Unassembled WGS sequence"/>
</dbReference>
<dbReference type="SMART" id="SM00066">
    <property type="entry name" value="GAL4"/>
    <property type="match status" value="1"/>
</dbReference>
<dbReference type="Pfam" id="PF04082">
    <property type="entry name" value="Fungal_trans"/>
    <property type="match status" value="1"/>
</dbReference>
<sequence>MDQIDAVQEPELLHRKRIRRVALACIPCRSRKVKCDATQPACHRCRSDEKICEYQKSRRGGRPRKQKLISSNLITGQHPRLEDSPQWIGTTINSRNGSVTHSPDGTTDSQDLTSQSEQLGSQLTKSQTDHLLTQYYTYFHNAHSCVLPRWSLEAHTSIEPAVSEYLIPVLLYIGSIFVHCVDSKPLAEAAARAIEAGRGHQGLPSPYFAQALMLYSIPVYWSNETLKGRKLLDEAIHTAFALGMHRKGFAAQYGLGDPVLEESWRRTWWQMHITDVHVSGSMHTFEGLSSKYPITTELPCEESQYESGDIPTPNSLQQYENREFSDLEFSSFAQLIGFTQGITRVLLNASLDDIGGAQTLCANADTMMTAWCSLLPPSKKSLLGENGSVDEVLFKAMIVMQTCVVELHRRLSSLLYSPIESASSCAPPPPPSANDTIKEEAHIHTAKILCATEKLNTLLTLPTRFATHTPFNICMIANMTIAQLSACRYIFQEPRLSAEREKIRLNMGVLKMLGEFWPAGKREYKAVGIIARTILGLREEEVRVPPDVEEAVMIKQHPLKTTHTPLISPPQPILH</sequence>
<dbReference type="PANTHER" id="PTHR47431:SF4">
    <property type="entry name" value="ZN(II)2CYS6 TRANSCRIPTION FACTOR (EUROFUNG)"/>
    <property type="match status" value="1"/>
</dbReference>
<keyword evidence="1" id="KW-0479">Metal-binding</keyword>
<evidence type="ECO:0000259" key="4">
    <source>
        <dbReference type="PROSITE" id="PS50048"/>
    </source>
</evidence>
<dbReference type="SUPFAM" id="SSF57701">
    <property type="entry name" value="Zn2/Cys6 DNA-binding domain"/>
    <property type="match status" value="1"/>
</dbReference>
<dbReference type="Gene3D" id="4.10.240.10">
    <property type="entry name" value="Zn(2)-C6 fungal-type DNA-binding domain"/>
    <property type="match status" value="1"/>
</dbReference>
<accession>A0A2V1DJV6</accession>
<dbReference type="CDD" id="cd00067">
    <property type="entry name" value="GAL4"/>
    <property type="match status" value="1"/>
</dbReference>